<dbReference type="AlphaFoldDB" id="A0A9X2AV81"/>
<dbReference type="Proteomes" id="UP001139488">
    <property type="component" value="Unassembled WGS sequence"/>
</dbReference>
<dbReference type="PANTHER" id="PTHR43037:SF1">
    <property type="entry name" value="BLL1128 PROTEIN"/>
    <property type="match status" value="1"/>
</dbReference>
<dbReference type="InterPro" id="IPR029058">
    <property type="entry name" value="AB_hydrolase_fold"/>
</dbReference>
<dbReference type="InterPro" id="IPR050955">
    <property type="entry name" value="Plant_Biomass_Hydrol_Est"/>
</dbReference>
<feature type="domain" description="Peptidase S9 prolyl oligopeptidase catalytic" evidence="2">
    <location>
        <begin position="125"/>
        <end position="178"/>
    </location>
</feature>
<evidence type="ECO:0000256" key="1">
    <source>
        <dbReference type="ARBA" id="ARBA00022729"/>
    </source>
</evidence>
<name>A0A9X2AV81_9VIBR</name>
<dbReference type="SUPFAM" id="SSF53474">
    <property type="entry name" value="alpha/beta-Hydrolases"/>
    <property type="match status" value="1"/>
</dbReference>
<keyword evidence="4" id="KW-1185">Reference proteome</keyword>
<evidence type="ECO:0000313" key="4">
    <source>
        <dbReference type="Proteomes" id="UP001139488"/>
    </source>
</evidence>
<evidence type="ECO:0000259" key="2">
    <source>
        <dbReference type="Pfam" id="PF00326"/>
    </source>
</evidence>
<dbReference type="PANTHER" id="PTHR43037">
    <property type="entry name" value="UNNAMED PRODUCT-RELATED"/>
    <property type="match status" value="1"/>
</dbReference>
<dbReference type="Gene3D" id="3.40.50.1820">
    <property type="entry name" value="alpha/beta hydrolase"/>
    <property type="match status" value="1"/>
</dbReference>
<keyword evidence="1" id="KW-0732">Signal</keyword>
<accession>A0A9X2AV81</accession>
<sequence>MLRNVLPMKATVLKSGPSKADWHADAFIHKGFNLPYQLYSPPQKGVWPLIVHLHGSGEAGVDNQTQMYSNTNTGPQYFANHENQTIQQAFVLAPQTPESMRWASDSIGPYDFESTPSTPSMSALLCLIDHMIASNPNIDANRIYLCGLSRGGQGVWNGLFQRPDLFAAAIAICGSADPKQAQRIKETPVWVFHGEADDITDVGYSRQMVIALQKSGNGFIRHTEVIGGDHGSAWLAAYSTSEAYTWLCQQKGSH</sequence>
<dbReference type="EMBL" id="JAJNNZ010000003">
    <property type="protein sequence ID" value="MCJ2376090.1"/>
    <property type="molecule type" value="Genomic_DNA"/>
</dbReference>
<gene>
    <name evidence="3" type="ORF">LNL84_04505</name>
</gene>
<dbReference type="RefSeq" id="WP_244355484.1">
    <property type="nucleotide sequence ID" value="NZ_JAJNNZ010000003.1"/>
</dbReference>
<evidence type="ECO:0000313" key="3">
    <source>
        <dbReference type="EMBL" id="MCJ2376090.1"/>
    </source>
</evidence>
<dbReference type="Pfam" id="PF00326">
    <property type="entry name" value="Peptidase_S9"/>
    <property type="match status" value="1"/>
</dbReference>
<reference evidence="3" key="1">
    <citation type="submission" date="2021-11" db="EMBL/GenBank/DDBJ databases">
        <title>Vibrio ZSDE26 sp. nov. and Vibrio ZSDZ34 sp. nov., isolated from coastal seawater in Qingdao.</title>
        <authorList>
            <person name="Zhang P."/>
        </authorList>
    </citation>
    <scope>NUCLEOTIDE SEQUENCE</scope>
    <source>
        <strain evidence="3">ZSDZ34</strain>
    </source>
</reference>
<comment type="caution">
    <text evidence="3">The sequence shown here is derived from an EMBL/GenBank/DDBJ whole genome shotgun (WGS) entry which is preliminary data.</text>
</comment>
<organism evidence="3 4">
    <name type="scientific">Vibrio gelatinilyticus</name>
    <dbReference type="NCBI Taxonomy" id="2893468"/>
    <lineage>
        <taxon>Bacteria</taxon>
        <taxon>Pseudomonadati</taxon>
        <taxon>Pseudomonadota</taxon>
        <taxon>Gammaproteobacteria</taxon>
        <taxon>Vibrionales</taxon>
        <taxon>Vibrionaceae</taxon>
        <taxon>Vibrio</taxon>
    </lineage>
</organism>
<proteinExistence type="predicted"/>
<protein>
    <submittedName>
        <fullName evidence="3">Prolyl oligopeptidase family serine peptidase</fullName>
    </submittedName>
</protein>
<dbReference type="GO" id="GO:0016787">
    <property type="term" value="F:hydrolase activity"/>
    <property type="evidence" value="ECO:0007669"/>
    <property type="project" value="InterPro"/>
</dbReference>
<dbReference type="InterPro" id="IPR001375">
    <property type="entry name" value="Peptidase_S9_cat"/>
</dbReference>